<reference evidence="1" key="1">
    <citation type="submission" date="2022-10" db="EMBL/GenBank/DDBJ databases">
        <title>Whole genome sequencing of three plant growth promoting bacteria isolated from Vachellia tortilis subsp. raddiana in Morocco.</title>
        <authorList>
            <person name="Hnini M."/>
            <person name="Zouagui R."/>
            <person name="Zouagui H."/>
            <person name="Chemao Elfihri M.-W."/>
            <person name="Ibrahimi A."/>
            <person name="Sbabou L."/>
            <person name="Aurag J."/>
        </authorList>
    </citation>
    <scope>NUCLEOTIDE SEQUENCE</scope>
    <source>
        <strain evidence="1">LMR678</strain>
    </source>
</reference>
<accession>A0ABT4K9V4</accession>
<protein>
    <submittedName>
        <fullName evidence="1">Uncharacterized protein</fullName>
    </submittedName>
</protein>
<name>A0ABT4K9V4_9HYPH</name>
<comment type="caution">
    <text evidence="1">The sequence shown here is derived from an EMBL/GenBank/DDBJ whole genome shotgun (WGS) entry which is preliminary data.</text>
</comment>
<proteinExistence type="predicted"/>
<dbReference type="Proteomes" id="UP001079430">
    <property type="component" value="Unassembled WGS sequence"/>
</dbReference>
<keyword evidence="2" id="KW-1185">Reference proteome</keyword>
<dbReference type="EMBL" id="JAPVOI010000002">
    <property type="protein sequence ID" value="MCZ4088732.1"/>
    <property type="molecule type" value="Genomic_DNA"/>
</dbReference>
<gene>
    <name evidence="1" type="ORF">O3W52_01025</name>
</gene>
<evidence type="ECO:0000313" key="1">
    <source>
        <dbReference type="EMBL" id="MCZ4088732.1"/>
    </source>
</evidence>
<sequence>MEILPKIDFPGEDGAELTGRIRHRLVHMLAVALDLKIDAGQITALDWQRETLLEISIVFGEARRCRPSGYAASLCRAC</sequence>
<organism evidence="1 2">
    <name type="scientific">Sinorhizobium psoraleae</name>
    <dbReference type="NCBI Taxonomy" id="520838"/>
    <lineage>
        <taxon>Bacteria</taxon>
        <taxon>Pseudomonadati</taxon>
        <taxon>Pseudomonadota</taxon>
        <taxon>Alphaproteobacteria</taxon>
        <taxon>Hyphomicrobiales</taxon>
        <taxon>Rhizobiaceae</taxon>
        <taxon>Sinorhizobium/Ensifer group</taxon>
        <taxon>Sinorhizobium</taxon>
    </lineage>
</organism>
<evidence type="ECO:0000313" key="2">
    <source>
        <dbReference type="Proteomes" id="UP001079430"/>
    </source>
</evidence>